<evidence type="ECO:0008006" key="3">
    <source>
        <dbReference type="Google" id="ProtNLM"/>
    </source>
</evidence>
<keyword evidence="2" id="KW-1185">Reference proteome</keyword>
<evidence type="ECO:0000313" key="2">
    <source>
        <dbReference type="Proteomes" id="UP000573327"/>
    </source>
</evidence>
<dbReference type="AlphaFoldDB" id="A0A7W7SCZ4"/>
<dbReference type="RefSeq" id="WP_184917259.1">
    <property type="nucleotide sequence ID" value="NZ_JACHJR010000001.1"/>
</dbReference>
<proteinExistence type="predicted"/>
<comment type="caution">
    <text evidence="1">The sequence shown here is derived from an EMBL/GenBank/DDBJ whole genome shotgun (WGS) entry which is preliminary data.</text>
</comment>
<dbReference type="Proteomes" id="UP000573327">
    <property type="component" value="Unassembled WGS sequence"/>
</dbReference>
<organism evidence="1 2">
    <name type="scientific">Kitasatospora gansuensis</name>
    <dbReference type="NCBI Taxonomy" id="258050"/>
    <lineage>
        <taxon>Bacteria</taxon>
        <taxon>Bacillati</taxon>
        <taxon>Actinomycetota</taxon>
        <taxon>Actinomycetes</taxon>
        <taxon>Kitasatosporales</taxon>
        <taxon>Streptomycetaceae</taxon>
        <taxon>Kitasatospora</taxon>
    </lineage>
</organism>
<name>A0A7W7SCZ4_9ACTN</name>
<reference evidence="1 2" key="1">
    <citation type="submission" date="2020-08" db="EMBL/GenBank/DDBJ databases">
        <title>Sequencing the genomes of 1000 actinobacteria strains.</title>
        <authorList>
            <person name="Klenk H.-P."/>
        </authorList>
    </citation>
    <scope>NUCLEOTIDE SEQUENCE [LARGE SCALE GENOMIC DNA]</scope>
    <source>
        <strain evidence="1 2">DSM 44786</strain>
    </source>
</reference>
<evidence type="ECO:0000313" key="1">
    <source>
        <dbReference type="EMBL" id="MBB4948170.1"/>
    </source>
</evidence>
<protein>
    <recommendedName>
        <fullName evidence="3">Excreted virulence factor EspC (Type VII ESX diderm)</fullName>
    </recommendedName>
</protein>
<accession>A0A7W7SCZ4</accession>
<dbReference type="EMBL" id="JACHJR010000001">
    <property type="protein sequence ID" value="MBB4948170.1"/>
    <property type="molecule type" value="Genomic_DNA"/>
</dbReference>
<sequence length="99" mass="11078">MTVSVTPDWLRQRGADCDRFAEQLGQQRGPGLAACDALSGAAEGWEFKGSLDQLADRWEDLNKLLEQRMSKVADNFRDSGGNWDDHENGIVEFFRGLFG</sequence>
<gene>
    <name evidence="1" type="ORF">F4556_003705</name>
</gene>